<evidence type="ECO:0000256" key="4">
    <source>
        <dbReference type="ARBA" id="ARBA00022840"/>
    </source>
</evidence>
<comment type="caution">
    <text evidence="6">The sequence shown here is derived from an EMBL/GenBank/DDBJ whole genome shotgun (WGS) entry which is preliminary data.</text>
</comment>
<dbReference type="InterPro" id="IPR001206">
    <property type="entry name" value="Diacylglycerol_kinase_cat_dom"/>
</dbReference>
<dbReference type="GO" id="GO:0005524">
    <property type="term" value="F:ATP binding"/>
    <property type="evidence" value="ECO:0007669"/>
    <property type="project" value="UniProtKB-KW"/>
</dbReference>
<dbReference type="Pfam" id="PF19279">
    <property type="entry name" value="YegS_C"/>
    <property type="match status" value="1"/>
</dbReference>
<evidence type="ECO:0000256" key="2">
    <source>
        <dbReference type="ARBA" id="ARBA00022741"/>
    </source>
</evidence>
<gene>
    <name evidence="6" type="ORF">RCL2_000298600</name>
</gene>
<dbReference type="OrthoDB" id="3853857at2759"/>
<evidence type="ECO:0000256" key="1">
    <source>
        <dbReference type="ARBA" id="ARBA00022679"/>
    </source>
</evidence>
<dbReference type="InterPro" id="IPR045540">
    <property type="entry name" value="YegS/DAGK_C"/>
</dbReference>
<dbReference type="GO" id="GO:0005737">
    <property type="term" value="C:cytoplasm"/>
    <property type="evidence" value="ECO:0007669"/>
    <property type="project" value="TreeGrafter"/>
</dbReference>
<dbReference type="GO" id="GO:0001727">
    <property type="term" value="F:lipid kinase activity"/>
    <property type="evidence" value="ECO:0007669"/>
    <property type="project" value="TreeGrafter"/>
</dbReference>
<sequence>MNKRFANHAGFGQIRYSNGGSINHLKKTLQVKNEDKTINLSLNNDILSFEMKKKKFKAANKLISIPARNILSVALDETKGSRVMINALIPKDKLKLKLKTYSFEPNDEETAQSWINAVNLAAYKDAKKSKHFKVFINPIGGSGKARKIFNKIVKPIFDAANCTYDVTLTEHPNHAKEIANKLDLKPYDAIVSASGDGIIHEIVNGLLSRPDALEIDIPIGAIPAGTGNALSICLLGNDYGISVPHATLNIIKGVPMKIDICSITQGDERYFAFMSLNYGILADGDISTDNLRWMKDFRFVLGTVQALLENRNYDCELSMKVAEDNIERIKLKYDNAYTSSSVTDIQDKPRTLVNKYGTVNDPDPIKEWTKLNCDGYVFFASKVPWVSRNNLAFPFALPSDGLLDLMIIKRDKLSKTKVINILQAFNDASHVNMKEVNYYKVEGFRLTPKNKENGYISIDGEKAPFKPFQVEVLPKMITILSVDGKYST</sequence>
<evidence type="ECO:0000259" key="5">
    <source>
        <dbReference type="PROSITE" id="PS50146"/>
    </source>
</evidence>
<keyword evidence="2" id="KW-0547">Nucleotide-binding</keyword>
<keyword evidence="4" id="KW-0067">ATP-binding</keyword>
<dbReference type="InterPro" id="IPR050187">
    <property type="entry name" value="Lipid_Phosphate_FormReg"/>
</dbReference>
<keyword evidence="1" id="KW-0808">Transferase</keyword>
<accession>A0A8H3KX97</accession>
<dbReference type="Gene3D" id="2.60.200.40">
    <property type="match status" value="1"/>
</dbReference>
<reference evidence="6" key="1">
    <citation type="submission" date="2019-10" db="EMBL/GenBank/DDBJ databases">
        <title>Conservation and host-specific expression of non-tandemly repeated heterogenous ribosome RNA gene in arbuscular mycorrhizal fungi.</title>
        <authorList>
            <person name="Maeda T."/>
            <person name="Kobayashi Y."/>
            <person name="Nakagawa T."/>
            <person name="Ezawa T."/>
            <person name="Yamaguchi K."/>
            <person name="Bino T."/>
            <person name="Nishimoto Y."/>
            <person name="Shigenobu S."/>
            <person name="Kawaguchi M."/>
        </authorList>
    </citation>
    <scope>NUCLEOTIDE SEQUENCE</scope>
    <source>
        <strain evidence="6">HR1</strain>
    </source>
</reference>
<dbReference type="Gene3D" id="3.40.50.10330">
    <property type="entry name" value="Probable inorganic polyphosphate/atp-NAD kinase, domain 1"/>
    <property type="match status" value="1"/>
</dbReference>
<dbReference type="Pfam" id="PF00781">
    <property type="entry name" value="DAGK_cat"/>
    <property type="match status" value="1"/>
</dbReference>
<name>A0A8H3KX97_9GLOM</name>
<dbReference type="PANTHER" id="PTHR12358">
    <property type="entry name" value="SPHINGOSINE KINASE"/>
    <property type="match status" value="1"/>
</dbReference>
<dbReference type="SUPFAM" id="SSF111331">
    <property type="entry name" value="NAD kinase/diacylglycerol kinase-like"/>
    <property type="match status" value="1"/>
</dbReference>
<evidence type="ECO:0000313" key="6">
    <source>
        <dbReference type="EMBL" id="GES75555.1"/>
    </source>
</evidence>
<proteinExistence type="predicted"/>
<evidence type="ECO:0000313" key="7">
    <source>
        <dbReference type="Proteomes" id="UP000615446"/>
    </source>
</evidence>
<keyword evidence="3 6" id="KW-0418">Kinase</keyword>
<dbReference type="PANTHER" id="PTHR12358:SF31">
    <property type="entry name" value="ACYLGLYCEROL KINASE, MITOCHONDRIAL"/>
    <property type="match status" value="1"/>
</dbReference>
<dbReference type="InterPro" id="IPR016064">
    <property type="entry name" value="NAD/diacylglycerol_kinase_sf"/>
</dbReference>
<dbReference type="InterPro" id="IPR017438">
    <property type="entry name" value="ATP-NAD_kinase_N"/>
</dbReference>
<protein>
    <submittedName>
        <fullName evidence="6">Sphingosine kinase</fullName>
    </submittedName>
</protein>
<feature type="domain" description="DAGKc" evidence="5">
    <location>
        <begin position="127"/>
        <end position="267"/>
    </location>
</feature>
<dbReference type="PROSITE" id="PS50146">
    <property type="entry name" value="DAGK"/>
    <property type="match status" value="1"/>
</dbReference>
<dbReference type="GO" id="GO:0016020">
    <property type="term" value="C:membrane"/>
    <property type="evidence" value="ECO:0007669"/>
    <property type="project" value="TreeGrafter"/>
</dbReference>
<dbReference type="SMART" id="SM00046">
    <property type="entry name" value="DAGKc"/>
    <property type="match status" value="1"/>
</dbReference>
<dbReference type="EMBL" id="BLAL01000016">
    <property type="protein sequence ID" value="GES75555.1"/>
    <property type="molecule type" value="Genomic_DNA"/>
</dbReference>
<dbReference type="Proteomes" id="UP000615446">
    <property type="component" value="Unassembled WGS sequence"/>
</dbReference>
<organism evidence="6 7">
    <name type="scientific">Rhizophagus clarus</name>
    <dbReference type="NCBI Taxonomy" id="94130"/>
    <lineage>
        <taxon>Eukaryota</taxon>
        <taxon>Fungi</taxon>
        <taxon>Fungi incertae sedis</taxon>
        <taxon>Mucoromycota</taxon>
        <taxon>Glomeromycotina</taxon>
        <taxon>Glomeromycetes</taxon>
        <taxon>Glomerales</taxon>
        <taxon>Glomeraceae</taxon>
        <taxon>Rhizophagus</taxon>
    </lineage>
</organism>
<dbReference type="GO" id="GO:0046512">
    <property type="term" value="P:sphingosine biosynthetic process"/>
    <property type="evidence" value="ECO:0007669"/>
    <property type="project" value="TreeGrafter"/>
</dbReference>
<evidence type="ECO:0000256" key="3">
    <source>
        <dbReference type="ARBA" id="ARBA00022777"/>
    </source>
</evidence>
<dbReference type="AlphaFoldDB" id="A0A8H3KX97"/>